<evidence type="ECO:0000313" key="2">
    <source>
        <dbReference type="Proteomes" id="UP000503162"/>
    </source>
</evidence>
<name>A0A6G8IEE3_9BURK</name>
<protein>
    <recommendedName>
        <fullName evidence="3">Alpha/beta hydrolase</fullName>
    </recommendedName>
</protein>
<dbReference type="Proteomes" id="UP000503162">
    <property type="component" value="Chromosome"/>
</dbReference>
<dbReference type="Gene3D" id="3.40.50.1820">
    <property type="entry name" value="alpha/beta hydrolase"/>
    <property type="match status" value="1"/>
</dbReference>
<keyword evidence="2" id="KW-1185">Reference proteome</keyword>
<proteinExistence type="predicted"/>
<dbReference type="AlphaFoldDB" id="A0A6G8IEE3"/>
<reference evidence="1 2" key="1">
    <citation type="submission" date="2020-03" db="EMBL/GenBank/DDBJ databases">
        <title>Hydrogenophaga sp. nov. isolated from cyanobacterial mat.</title>
        <authorList>
            <person name="Thorat V."/>
            <person name="Kirdat K."/>
            <person name="Tiwarekar B."/>
            <person name="Costa E.D."/>
            <person name="Yadav A."/>
        </authorList>
    </citation>
    <scope>NUCLEOTIDE SEQUENCE [LARGE SCALE GENOMIC DNA]</scope>
    <source>
        <strain evidence="1 2">BA0156</strain>
    </source>
</reference>
<dbReference type="RefSeq" id="WP_166225470.1">
    <property type="nucleotide sequence ID" value="NZ_CP049989.1"/>
</dbReference>
<evidence type="ECO:0008006" key="3">
    <source>
        <dbReference type="Google" id="ProtNLM"/>
    </source>
</evidence>
<organism evidence="1 2">
    <name type="scientific">Hydrogenophaga crocea</name>
    <dbReference type="NCBI Taxonomy" id="2716225"/>
    <lineage>
        <taxon>Bacteria</taxon>
        <taxon>Pseudomonadati</taxon>
        <taxon>Pseudomonadota</taxon>
        <taxon>Betaproteobacteria</taxon>
        <taxon>Burkholderiales</taxon>
        <taxon>Comamonadaceae</taxon>
        <taxon>Hydrogenophaga</taxon>
    </lineage>
</organism>
<evidence type="ECO:0000313" key="1">
    <source>
        <dbReference type="EMBL" id="QIM51557.1"/>
    </source>
</evidence>
<dbReference type="KEGG" id="hcz:G9Q37_05090"/>
<gene>
    <name evidence="1" type="ORF">G9Q37_05090</name>
</gene>
<sequence>MGFATTALDQAYAHVMAMAERHPDFIGFDDHHSARFDDDTRMAREDDDPRDASIRDQAAERDARLRDHAQALGALRDERLADALPCFLCGFALRSLIEHANSFCPGNRLQQLATARVLASRISHDAYASVSGIRWREARGDEQGSALITAMEQIARPVFEALEGEAREALLQRVSLMLIRHWQSATAASNQTAPSAAQRGAQTLKHTVIVHGTWAADTDWWRDPAGLPGGVAPADSLWHHLHRAGVSDLVGHPNEFSWSGKNSDAARRVGAEHFVHWWQAMGRPLLDVVAHSHGGNVVMRALALQPALRLRRLVLLGTPARIECPPSAHQTEQQHNVYSDHDSVQVMGSVGGQRGEGRTQSDHLQSTNLYRPTWTGTGGVVHKAGHSDLHEPAFWQAHRLRDLLA</sequence>
<dbReference type="SUPFAM" id="SSF53474">
    <property type="entry name" value="alpha/beta-Hydrolases"/>
    <property type="match status" value="1"/>
</dbReference>
<dbReference type="InterPro" id="IPR029058">
    <property type="entry name" value="AB_hydrolase_fold"/>
</dbReference>
<accession>A0A6G8IEE3</accession>
<dbReference type="EMBL" id="CP049989">
    <property type="protein sequence ID" value="QIM51557.1"/>
    <property type="molecule type" value="Genomic_DNA"/>
</dbReference>